<feature type="domain" description="RING-type" evidence="7">
    <location>
        <begin position="5"/>
        <end position="44"/>
    </location>
</feature>
<dbReference type="InterPro" id="IPR001965">
    <property type="entry name" value="Znf_PHD"/>
</dbReference>
<feature type="compositionally biased region" description="Acidic residues" evidence="5">
    <location>
        <begin position="313"/>
        <end position="349"/>
    </location>
</feature>
<dbReference type="Gene3D" id="3.30.40.10">
    <property type="entry name" value="Zinc/RING finger domain, C3HC4 (zinc finger)"/>
    <property type="match status" value="2"/>
</dbReference>
<dbReference type="AlphaFoldDB" id="J9EQH0"/>
<evidence type="ECO:0000259" key="6">
    <source>
        <dbReference type="PROSITE" id="PS50016"/>
    </source>
</evidence>
<evidence type="ECO:0000313" key="8">
    <source>
        <dbReference type="EMBL" id="EJW84761.1"/>
    </source>
</evidence>
<reference evidence="8" key="2">
    <citation type="submission" date="2012-08" db="EMBL/GenBank/DDBJ databases">
        <title>The Genome Sequence of Wuchereria bancrofti.</title>
        <authorList>
            <consortium name="The Broad Institute Genome Sequencing Platform"/>
            <consortium name="Broad Institute Genome Sequencing Center for Infectious Disease"/>
            <person name="Nutman T.B."/>
            <person name="Fink D.L."/>
            <person name="Russ C."/>
            <person name="Young S."/>
            <person name="Zeng Q."/>
            <person name="Koehrsen M."/>
            <person name="Alvarado L."/>
            <person name="Berlin A."/>
            <person name="Borenstein D."/>
            <person name="Chapman S.B."/>
            <person name="Chen Z."/>
            <person name="Engels R."/>
            <person name="Freedman E."/>
            <person name="Gellesch M."/>
            <person name="Goldberg J."/>
            <person name="Griggs A."/>
            <person name="Gujja S."/>
            <person name="Heilman E.R."/>
            <person name="Heiman D."/>
            <person name="Hepburn T."/>
            <person name="Howarth C."/>
            <person name="Jen D."/>
            <person name="Larson L."/>
            <person name="Lewis B."/>
            <person name="Mehta T."/>
            <person name="Park D."/>
            <person name="Pearson M."/>
            <person name="Richards J."/>
            <person name="Roberts A."/>
            <person name="Saif S."/>
            <person name="Shea T."/>
            <person name="Shenoy N."/>
            <person name="Sisk P."/>
            <person name="Stolte C."/>
            <person name="Sykes S."/>
            <person name="Walk T."/>
            <person name="White J."/>
            <person name="Yandava C."/>
            <person name="Haas B."/>
            <person name="Henn M.R."/>
            <person name="Nusbaum C."/>
            <person name="Birren B."/>
        </authorList>
    </citation>
    <scope>NUCLEOTIDE SEQUENCE</scope>
</reference>
<evidence type="ECO:0000256" key="5">
    <source>
        <dbReference type="SAM" id="MobiDB-lite"/>
    </source>
</evidence>
<dbReference type="Pfam" id="PF00628">
    <property type="entry name" value="PHD"/>
    <property type="match status" value="1"/>
</dbReference>
<feature type="domain" description="PHD-type" evidence="6">
    <location>
        <begin position="99"/>
        <end position="161"/>
    </location>
</feature>
<keyword evidence="3" id="KW-0862">Zinc</keyword>
<dbReference type="Proteomes" id="UP000004810">
    <property type="component" value="Unassembled WGS sequence"/>
</dbReference>
<dbReference type="WBParaSite" id="maker-PairedContig_1003-snap-gene-0.7-mRNA-1">
    <property type="protein sequence ID" value="maker-PairedContig_1003-snap-gene-0.7-mRNA-1"/>
    <property type="gene ID" value="maker-PairedContig_1003-snap-gene-0.7"/>
</dbReference>
<dbReference type="GO" id="GO:0008270">
    <property type="term" value="F:zinc ion binding"/>
    <property type="evidence" value="ECO:0007669"/>
    <property type="project" value="UniProtKB-KW"/>
</dbReference>
<reference evidence="13" key="5">
    <citation type="submission" date="2016-11" db="UniProtKB">
        <authorList>
            <consortium name="WormBaseParasite"/>
        </authorList>
    </citation>
    <scope>IDENTIFICATION</scope>
    <source>
        <strain evidence="13 14">pt0022</strain>
    </source>
</reference>
<protein>
    <submittedName>
        <fullName evidence="14 15">RING-type domain-containing protein</fullName>
    </submittedName>
</protein>
<dbReference type="InterPro" id="IPR017907">
    <property type="entry name" value="Znf_RING_CS"/>
</dbReference>
<dbReference type="WBParaSite" id="mrna-Wban_09568">
    <property type="protein sequence ID" value="mrna-Wban_09568"/>
    <property type="gene ID" value="Wban_09568"/>
</dbReference>
<evidence type="ECO:0000313" key="9">
    <source>
        <dbReference type="EMBL" id="VDM12309.1"/>
    </source>
</evidence>
<gene>
    <name evidence="9" type="ORF">WBA_LOCUS5695</name>
    <name evidence="8" type="ORF">WUBG_04328</name>
</gene>
<evidence type="ECO:0000313" key="12">
    <source>
        <dbReference type="Proteomes" id="UP000270924"/>
    </source>
</evidence>
<dbReference type="SMART" id="SM00249">
    <property type="entry name" value="PHD"/>
    <property type="match status" value="1"/>
</dbReference>
<dbReference type="PANTHER" id="PTHR12618">
    <property type="entry name" value="PHD AND RING FINGER DOMAIN-CONTAINING PROTEIN 1"/>
    <property type="match status" value="1"/>
</dbReference>
<dbReference type="OrthoDB" id="5854384at2759"/>
<evidence type="ECO:0000256" key="2">
    <source>
        <dbReference type="ARBA" id="ARBA00022771"/>
    </source>
</evidence>
<reference evidence="11" key="3">
    <citation type="submission" date="2015-03" db="EMBL/GenBank/DDBJ databases">
        <title>Wuchereria bancrofti Genome Sequencing Papua New Guinea Strain.</title>
        <authorList>
            <person name="Small S.T."/>
            <person name="Serre D."/>
            <person name="Zimmerman P.A."/>
        </authorList>
    </citation>
    <scope>NUCLEOTIDE SEQUENCE [LARGE SCALE GENOMIC DNA]</scope>
    <source>
        <strain evidence="11">pt0022</strain>
    </source>
</reference>
<dbReference type="PROSITE" id="PS00518">
    <property type="entry name" value="ZF_RING_1"/>
    <property type="match status" value="1"/>
</dbReference>
<dbReference type="Proteomes" id="UP000093561">
    <property type="component" value="Unassembled WGS sequence"/>
</dbReference>
<dbReference type="SUPFAM" id="SSF57903">
    <property type="entry name" value="FYVE/PHD zinc finger"/>
    <property type="match status" value="1"/>
</dbReference>
<evidence type="ECO:0000256" key="3">
    <source>
        <dbReference type="ARBA" id="ARBA00022833"/>
    </source>
</evidence>
<evidence type="ECO:0000256" key="1">
    <source>
        <dbReference type="ARBA" id="ARBA00022723"/>
    </source>
</evidence>
<accession>J9EQH0</accession>
<dbReference type="EMBL" id="UYWW01002936">
    <property type="protein sequence ID" value="VDM12309.1"/>
    <property type="molecule type" value="Genomic_DNA"/>
</dbReference>
<dbReference type="WBParaSite" id="mrna-Wban_02649">
    <property type="protein sequence ID" value="mrna-Wban_02649"/>
    <property type="gene ID" value="Wban_02649"/>
</dbReference>
<dbReference type="InterPro" id="IPR047157">
    <property type="entry name" value="PHRF1/Atg35"/>
</dbReference>
<name>J9EQH0_WUCBA</name>
<keyword evidence="2 4" id="KW-0863">Zinc-finger</keyword>
<reference evidence="9 12" key="6">
    <citation type="submission" date="2018-11" db="EMBL/GenBank/DDBJ databases">
        <authorList>
            <consortium name="Pathogen Informatics"/>
        </authorList>
    </citation>
    <scope>NUCLEOTIDE SEQUENCE [LARGE SCALE GENOMIC DNA]</scope>
</reference>
<keyword evidence="12" id="KW-1185">Reference proteome</keyword>
<dbReference type="EMBL" id="ADBV01001472">
    <property type="protein sequence ID" value="EJW84761.1"/>
    <property type="molecule type" value="Genomic_DNA"/>
</dbReference>
<evidence type="ECO:0000256" key="4">
    <source>
        <dbReference type="PROSITE-ProRule" id="PRU00175"/>
    </source>
</evidence>
<keyword evidence="1" id="KW-0479">Metal-binding</keyword>
<dbReference type="InterPro" id="IPR001841">
    <property type="entry name" value="Znf_RING"/>
</dbReference>
<dbReference type="InterPro" id="IPR019787">
    <property type="entry name" value="Znf_PHD-finger"/>
</dbReference>
<dbReference type="Proteomes" id="UP000270924">
    <property type="component" value="Unassembled WGS sequence"/>
</dbReference>
<evidence type="ECO:0000313" key="13">
    <source>
        <dbReference type="WBParaSite" id="maker-PairedContig_1003-snap-gene-0.7-mRNA-1"/>
    </source>
</evidence>
<dbReference type="InterPro" id="IPR013083">
    <property type="entry name" value="Znf_RING/FYVE/PHD"/>
</dbReference>
<dbReference type="Pfam" id="PF13923">
    <property type="entry name" value="zf-C3HC4_2"/>
    <property type="match status" value="1"/>
</dbReference>
<organism evidence="8 10">
    <name type="scientific">Wuchereria bancrofti</name>
    <dbReference type="NCBI Taxonomy" id="6293"/>
    <lineage>
        <taxon>Eukaryota</taxon>
        <taxon>Metazoa</taxon>
        <taxon>Ecdysozoa</taxon>
        <taxon>Nematoda</taxon>
        <taxon>Chromadorea</taxon>
        <taxon>Rhabditida</taxon>
        <taxon>Spirurina</taxon>
        <taxon>Spiruromorpha</taxon>
        <taxon>Filarioidea</taxon>
        <taxon>Onchocercidae</taxon>
        <taxon>Wuchereria</taxon>
    </lineage>
</organism>
<evidence type="ECO:0000313" key="10">
    <source>
        <dbReference type="Proteomes" id="UP000004810"/>
    </source>
</evidence>
<dbReference type="PROSITE" id="PS50016">
    <property type="entry name" value="ZF_PHD_2"/>
    <property type="match status" value="1"/>
</dbReference>
<evidence type="ECO:0000313" key="14">
    <source>
        <dbReference type="WBParaSite" id="mrna-Wban_02649"/>
    </source>
</evidence>
<feature type="compositionally biased region" description="Basic and acidic residues" evidence="5">
    <location>
        <begin position="350"/>
        <end position="361"/>
    </location>
</feature>
<dbReference type="PANTHER" id="PTHR12618:SF20">
    <property type="entry name" value="PHD AND RING FINGER DOMAIN-CONTAINING PROTEIN 1"/>
    <property type="match status" value="1"/>
</dbReference>
<evidence type="ECO:0000259" key="7">
    <source>
        <dbReference type="PROSITE" id="PS50089"/>
    </source>
</evidence>
<evidence type="ECO:0000313" key="11">
    <source>
        <dbReference type="Proteomes" id="UP000093561"/>
    </source>
</evidence>
<dbReference type="PROSITE" id="PS50089">
    <property type="entry name" value="ZF_RING_2"/>
    <property type="match status" value="1"/>
</dbReference>
<dbReference type="OMA" id="DNCEHKF"/>
<dbReference type="SUPFAM" id="SSF57850">
    <property type="entry name" value="RING/U-box"/>
    <property type="match status" value="1"/>
</dbReference>
<reference evidence="11" key="4">
    <citation type="journal article" date="2016" name="Mol. Ecol.">
        <title>Population genomics of the filarial nematode parasite Wuchereria bancrofti from mosquitoes.</title>
        <authorList>
            <person name="Small S.T."/>
            <person name="Reimer L.J."/>
            <person name="Tisch D.J."/>
            <person name="King C.L."/>
            <person name="Christensen B.M."/>
            <person name="Siba P.M."/>
            <person name="Kazura J.W."/>
            <person name="Serre D."/>
            <person name="Zimmerman P.A."/>
        </authorList>
    </citation>
    <scope>NUCLEOTIDE SEQUENCE</scope>
    <source>
        <strain evidence="11">pt0022</strain>
    </source>
</reference>
<reference evidence="10" key="1">
    <citation type="submission" date="2012-08" db="EMBL/GenBank/DDBJ databases">
        <title>The Genome Sequence of Wuchereria bancrofti.</title>
        <authorList>
            <person name="Nutman T.B."/>
            <person name="Fink D.L."/>
            <person name="Russ C."/>
            <person name="Young S."/>
            <person name="Zeng Q."/>
            <person name="Koehrsen M."/>
            <person name="Alvarado L."/>
            <person name="Berlin A."/>
            <person name="Chapman S.B."/>
            <person name="Chen Z."/>
            <person name="Freedman E."/>
            <person name="Gellesch M."/>
            <person name="Goldberg J."/>
            <person name="Griggs A."/>
            <person name="Gujja S."/>
            <person name="Heilman E.R."/>
            <person name="Heiman D."/>
            <person name="Hepburn T."/>
            <person name="Howarth C."/>
            <person name="Jen D."/>
            <person name="Larson L."/>
            <person name="Lewis B."/>
            <person name="Mehta T."/>
            <person name="Park D."/>
            <person name="Pearson M."/>
            <person name="Roberts A."/>
            <person name="Saif S."/>
            <person name="Shea T."/>
            <person name="Shenoy N."/>
            <person name="Sisk P."/>
            <person name="Stolte C."/>
            <person name="Sykes S."/>
            <person name="Walk T."/>
            <person name="White J."/>
            <person name="Yandava C."/>
            <person name="Haas B."/>
            <person name="Henn M.R."/>
            <person name="Nusbaum C."/>
            <person name="Birren B."/>
        </authorList>
    </citation>
    <scope>NUCLEOTIDE SEQUENCE [LARGE SCALE GENOMIC DNA]</scope>
    <source>
        <strain evidence="10">NA</strain>
    </source>
</reference>
<dbReference type="STRING" id="6293.J9EQH0"/>
<dbReference type="SMART" id="SM00184">
    <property type="entry name" value="RING"/>
    <property type="match status" value="2"/>
</dbReference>
<feature type="region of interest" description="Disordered" evidence="5">
    <location>
        <begin position="310"/>
        <end position="366"/>
    </location>
</feature>
<dbReference type="InterPro" id="IPR011011">
    <property type="entry name" value="Znf_FYVE_PHD"/>
</dbReference>
<proteinExistence type="predicted"/>
<evidence type="ECO:0000313" key="15">
    <source>
        <dbReference type="WBParaSite" id="mrna-Wban_09568"/>
    </source>
</evidence>
<sequence>MESNCAVCLDRLKYPLGRPDNCEHKFCFKCISDWLKKRSQCPLCGGASKYLIKIEETKSETKVPVKKRTAKQFENELVVREQLEEDHGESLNEDITIEYASCRSCRRSNNEHLLLLCDGNVGQNADGSTIRCNVAYHSYCLPEKLEQIPKDDWFCPFCANKPENAQNFVKQTNLNVPRSEEVGTSDSTQLKNKVDVCQVSKSHPSGSWEQNNVKIETTECSNITNSESTIIQGAYGDSDAESVSIESDCSDENSELYSASDATVGDYDDSNEITVDDSVITVENTSGKNSNYKVILRNILRLHAIRTNSDVLDGYDDDDDGDDGEDDDDDDGDDNDDDKLDCDESDETDSEQKFHQSMFRDNHRRRTRMKRNCGKAIYTADKVAGFMTKTKSNSGKAVIKYQGLILTHRHSS</sequence>